<dbReference type="Gene3D" id="3.20.20.140">
    <property type="entry name" value="Metal-dependent hydrolases"/>
    <property type="match status" value="2"/>
</dbReference>
<feature type="domain" description="Amidohydrolase 3" evidence="2">
    <location>
        <begin position="507"/>
        <end position="596"/>
    </location>
</feature>
<dbReference type="SUPFAM" id="SSF51338">
    <property type="entry name" value="Composite domain of metallo-dependent hydrolases"/>
    <property type="match status" value="1"/>
</dbReference>
<reference evidence="3" key="1">
    <citation type="submission" date="2018-05" db="EMBL/GenBank/DDBJ databases">
        <authorList>
            <person name="Lanie J.A."/>
            <person name="Ng W.-L."/>
            <person name="Kazmierczak K.M."/>
            <person name="Andrzejewski T.M."/>
            <person name="Davidsen T.M."/>
            <person name="Wayne K.J."/>
            <person name="Tettelin H."/>
            <person name="Glass J.I."/>
            <person name="Rusch D."/>
            <person name="Podicherti R."/>
            <person name="Tsui H.-C.T."/>
            <person name="Winkler M.E."/>
        </authorList>
    </citation>
    <scope>NUCLEOTIDE SEQUENCE</scope>
</reference>
<feature type="region of interest" description="Disordered" evidence="1">
    <location>
        <begin position="170"/>
        <end position="199"/>
    </location>
</feature>
<dbReference type="CDD" id="cd01297">
    <property type="entry name" value="D-aminoacylase"/>
    <property type="match status" value="1"/>
</dbReference>
<evidence type="ECO:0000256" key="1">
    <source>
        <dbReference type="SAM" id="MobiDB-lite"/>
    </source>
</evidence>
<dbReference type="SUPFAM" id="SSF51556">
    <property type="entry name" value="Metallo-dependent hydrolases"/>
    <property type="match status" value="1"/>
</dbReference>
<dbReference type="Gene3D" id="3.30.1490.130">
    <property type="entry name" value="D-aminoacylase. Domain 3"/>
    <property type="match status" value="1"/>
</dbReference>
<dbReference type="InterPro" id="IPR011059">
    <property type="entry name" value="Metal-dep_hydrolase_composite"/>
</dbReference>
<accession>A0A382AHM9</accession>
<dbReference type="PANTHER" id="PTHR11647">
    <property type="entry name" value="HYDRANTOINASE/DIHYDROPYRIMIDINASE FAMILY MEMBER"/>
    <property type="match status" value="1"/>
</dbReference>
<name>A0A382AHM9_9ZZZZ</name>
<dbReference type="InterPro" id="IPR023100">
    <property type="entry name" value="D-aminoacylase_insert_dom_sf"/>
</dbReference>
<dbReference type="Gene3D" id="2.30.40.10">
    <property type="entry name" value="Urease, subunit C, domain 1"/>
    <property type="match status" value="2"/>
</dbReference>
<sequence>MLLPSDPGGSMLRSRWLTLLLMTSMIVACAGRTVPNAQSLADPIPPVEEPPVLVPSPTAPSLPAVELPPVVSESPNSAEYDLIIENGRIVDGTGSAWFYGDIAVKDGRISRIVPKGVLRGISATERIDAHGHVVSPGFIDIQSHSRYAFLEGDSRVVSKVTQGVTTEIMGEGTTNAPVNPANLSRQEGDDSEAERRARSFSGSRGFDTWLRTMEARGTSVNQGSFLGASTVRTYAVGSRMGDPTPTELDTMRVVVQRAMEDGAFGIASALIYPPGNFASTEELSEIAAAMAPYGGVYITHMRSEANSFLEAIDEAIEIGSNASVPVEIYHLKAGGRENWSKAAEAIAKIDSARAAGTDVQANMYPYVAGSTGLTACFPPWASANGNLFRNLADDEMRNRIRSAIENQTEDWENLCTLATPGGVLILGLGESENQKYVGRYLDDIAEEHGKDWIDTAMDLVLNERQRVGTVYFMMSEENVRLQLQQPWMKFGTDAGGVNPETTAELVHPRSYGTFPRILGRYVREQKSLTLEDAIRKMSSAVATRLSIADRGVLKEGFYADIVIFDPETIIDRATFEEPHQLSEGVRDVFVNGVAVVRGGRHTGAKPGMIVRGPGYRPGGLPPISDQLPVGLAAWSL</sequence>
<evidence type="ECO:0000259" key="2">
    <source>
        <dbReference type="Pfam" id="PF07969"/>
    </source>
</evidence>
<dbReference type="InterPro" id="IPR050378">
    <property type="entry name" value="Metallo-dep_Hydrolases_sf"/>
</dbReference>
<dbReference type="GO" id="GO:0016811">
    <property type="term" value="F:hydrolase activity, acting on carbon-nitrogen (but not peptide) bonds, in linear amides"/>
    <property type="evidence" value="ECO:0007669"/>
    <property type="project" value="InterPro"/>
</dbReference>
<dbReference type="Pfam" id="PF07969">
    <property type="entry name" value="Amidohydro_3"/>
    <property type="match status" value="1"/>
</dbReference>
<dbReference type="InterPro" id="IPR032466">
    <property type="entry name" value="Metal_Hydrolase"/>
</dbReference>
<organism evidence="3">
    <name type="scientific">marine metagenome</name>
    <dbReference type="NCBI Taxonomy" id="408172"/>
    <lineage>
        <taxon>unclassified sequences</taxon>
        <taxon>metagenomes</taxon>
        <taxon>ecological metagenomes</taxon>
    </lineage>
</organism>
<gene>
    <name evidence="3" type="ORF">METZ01_LOCUS153852</name>
</gene>
<dbReference type="InterPro" id="IPR013108">
    <property type="entry name" value="Amidohydro_3"/>
</dbReference>
<dbReference type="PANTHER" id="PTHR11647:SF1">
    <property type="entry name" value="COLLAPSIN RESPONSE MEDIATOR PROTEIN"/>
    <property type="match status" value="1"/>
</dbReference>
<protein>
    <recommendedName>
        <fullName evidence="2">Amidohydrolase 3 domain-containing protein</fullName>
    </recommendedName>
</protein>
<evidence type="ECO:0000313" key="3">
    <source>
        <dbReference type="EMBL" id="SVB00998.1"/>
    </source>
</evidence>
<feature type="compositionally biased region" description="Polar residues" evidence="1">
    <location>
        <begin position="172"/>
        <end position="185"/>
    </location>
</feature>
<dbReference type="EMBL" id="UINC01025431">
    <property type="protein sequence ID" value="SVB00998.1"/>
    <property type="molecule type" value="Genomic_DNA"/>
</dbReference>
<proteinExistence type="predicted"/>
<dbReference type="AlphaFoldDB" id="A0A382AHM9"/>